<gene>
    <name evidence="4" type="ORF">HPB48_008329</name>
</gene>
<evidence type="ECO:0000313" key="5">
    <source>
        <dbReference type="Proteomes" id="UP000821853"/>
    </source>
</evidence>
<dbReference type="OrthoDB" id="16262at2759"/>
<dbReference type="Gene3D" id="3.40.50.970">
    <property type="match status" value="1"/>
</dbReference>
<comment type="caution">
    <text evidence="4">The sequence shown here is derived from an EMBL/GenBank/DDBJ whole genome shotgun (WGS) entry which is preliminary data.</text>
</comment>
<feature type="domain" description="Thiamine pyrophosphate enzyme TPP-binding" evidence="3">
    <location>
        <begin position="274"/>
        <end position="413"/>
    </location>
</feature>
<dbReference type="GO" id="GO:0005948">
    <property type="term" value="C:acetolactate synthase complex"/>
    <property type="evidence" value="ECO:0007669"/>
    <property type="project" value="TreeGrafter"/>
</dbReference>
<dbReference type="GO" id="GO:0009099">
    <property type="term" value="P:L-valine biosynthetic process"/>
    <property type="evidence" value="ECO:0007669"/>
    <property type="project" value="TreeGrafter"/>
</dbReference>
<protein>
    <recommendedName>
        <fullName evidence="3">Thiamine pyrophosphate enzyme TPP-binding domain-containing protein</fullName>
    </recommendedName>
</protein>
<sequence length="428" mass="46444">MACVGEQCVCENKEIGRSRADKHCDCCQECPDGRVSRVTSGGCGCHRCEGPVFVELPIDVLYPYPTVQAEVGFKGRPGSLGQKLVKLYLDYYMHNLFAGAFLPRDVSPLPFTVPLAKQSEVQQCAEIVSCAKRPVCIVGSQSTLPPVPVGETEGLTRGSVCDFRLSYGRVLSRKSKIIAVNRNKSQLYKNSDAFWKPTVAVEADVGSFLASLAEALPDFKCDQSWIQTLRDLDNAKEENNKTMCELPADKHLNPLKVLSELEATLPDNTILVADGGDFVGTAAYILRPAGPLKWLDPGAFGTLGVGGGFALGAKLLLHFLQCHLMPFIDVSQLQIPVVAVVGNDACWMQISREQVKMFKSNVACQLSYVDYHKAVEGLGAKGMVAGLPDKDKLGDIFREALKLNAEGHSVLINCLIGKTSFREGSISV</sequence>
<dbReference type="Proteomes" id="UP000821853">
    <property type="component" value="Chromosome 2"/>
</dbReference>
<dbReference type="SUPFAM" id="SSF52467">
    <property type="entry name" value="DHS-like NAD/FAD-binding domain"/>
    <property type="match status" value="1"/>
</dbReference>
<dbReference type="Gene3D" id="3.40.50.1220">
    <property type="entry name" value="TPP-binding domain"/>
    <property type="match status" value="1"/>
</dbReference>
<dbReference type="InterPro" id="IPR029061">
    <property type="entry name" value="THDP-binding"/>
</dbReference>
<reference evidence="4 5" key="1">
    <citation type="journal article" date="2020" name="Cell">
        <title>Large-Scale Comparative Analyses of Tick Genomes Elucidate Their Genetic Diversity and Vector Capacities.</title>
        <authorList>
            <consortium name="Tick Genome and Microbiome Consortium (TIGMIC)"/>
            <person name="Jia N."/>
            <person name="Wang J."/>
            <person name="Shi W."/>
            <person name="Du L."/>
            <person name="Sun Y."/>
            <person name="Zhan W."/>
            <person name="Jiang J.F."/>
            <person name="Wang Q."/>
            <person name="Zhang B."/>
            <person name="Ji P."/>
            <person name="Bell-Sakyi L."/>
            <person name="Cui X.M."/>
            <person name="Yuan T.T."/>
            <person name="Jiang B.G."/>
            <person name="Yang W.F."/>
            <person name="Lam T.T."/>
            <person name="Chang Q.C."/>
            <person name="Ding S.J."/>
            <person name="Wang X.J."/>
            <person name="Zhu J.G."/>
            <person name="Ruan X.D."/>
            <person name="Zhao L."/>
            <person name="Wei J.T."/>
            <person name="Ye R.Z."/>
            <person name="Que T.C."/>
            <person name="Du C.H."/>
            <person name="Zhou Y.H."/>
            <person name="Cheng J.X."/>
            <person name="Dai P.F."/>
            <person name="Guo W.B."/>
            <person name="Han X.H."/>
            <person name="Huang E.J."/>
            <person name="Li L.F."/>
            <person name="Wei W."/>
            <person name="Gao Y.C."/>
            <person name="Liu J.Z."/>
            <person name="Shao H.Z."/>
            <person name="Wang X."/>
            <person name="Wang C.C."/>
            <person name="Yang T.C."/>
            <person name="Huo Q.B."/>
            <person name="Li W."/>
            <person name="Chen H.Y."/>
            <person name="Chen S.E."/>
            <person name="Zhou L.G."/>
            <person name="Ni X.B."/>
            <person name="Tian J.H."/>
            <person name="Sheng Y."/>
            <person name="Liu T."/>
            <person name="Pan Y.S."/>
            <person name="Xia L.Y."/>
            <person name="Li J."/>
            <person name="Zhao F."/>
            <person name="Cao W.C."/>
        </authorList>
    </citation>
    <scope>NUCLEOTIDE SEQUENCE [LARGE SCALE GENOMIC DNA]</scope>
    <source>
        <strain evidence="4">HaeL-2018</strain>
    </source>
</reference>
<proteinExistence type="inferred from homology"/>
<evidence type="ECO:0000256" key="1">
    <source>
        <dbReference type="ARBA" id="ARBA00001964"/>
    </source>
</evidence>
<dbReference type="GO" id="GO:0030976">
    <property type="term" value="F:thiamine pyrophosphate binding"/>
    <property type="evidence" value="ECO:0007669"/>
    <property type="project" value="InterPro"/>
</dbReference>
<dbReference type="Pfam" id="PF02775">
    <property type="entry name" value="TPP_enzyme_C"/>
    <property type="match status" value="1"/>
</dbReference>
<dbReference type="PANTHER" id="PTHR18968">
    <property type="entry name" value="THIAMINE PYROPHOSPHATE ENZYMES"/>
    <property type="match status" value="1"/>
</dbReference>
<dbReference type="GO" id="GO:0009097">
    <property type="term" value="P:isoleucine biosynthetic process"/>
    <property type="evidence" value="ECO:0007669"/>
    <property type="project" value="TreeGrafter"/>
</dbReference>
<dbReference type="OMA" id="VCENKEI"/>
<dbReference type="GO" id="GO:0050660">
    <property type="term" value="F:flavin adenine dinucleotide binding"/>
    <property type="evidence" value="ECO:0007669"/>
    <property type="project" value="TreeGrafter"/>
</dbReference>
<dbReference type="InterPro" id="IPR029035">
    <property type="entry name" value="DHS-like_NAD/FAD-binding_dom"/>
</dbReference>
<comment type="cofactor">
    <cofactor evidence="1">
        <name>thiamine diphosphate</name>
        <dbReference type="ChEBI" id="CHEBI:58937"/>
    </cofactor>
</comment>
<organism evidence="4 5">
    <name type="scientific">Haemaphysalis longicornis</name>
    <name type="common">Bush tick</name>
    <dbReference type="NCBI Taxonomy" id="44386"/>
    <lineage>
        <taxon>Eukaryota</taxon>
        <taxon>Metazoa</taxon>
        <taxon>Ecdysozoa</taxon>
        <taxon>Arthropoda</taxon>
        <taxon>Chelicerata</taxon>
        <taxon>Arachnida</taxon>
        <taxon>Acari</taxon>
        <taxon>Parasitiformes</taxon>
        <taxon>Ixodida</taxon>
        <taxon>Ixodoidea</taxon>
        <taxon>Ixodidae</taxon>
        <taxon>Haemaphysalinae</taxon>
        <taxon>Haemaphysalis</taxon>
    </lineage>
</organism>
<dbReference type="SUPFAM" id="SSF52518">
    <property type="entry name" value="Thiamin diphosphate-binding fold (THDP-binding)"/>
    <property type="match status" value="1"/>
</dbReference>
<dbReference type="EMBL" id="JABSTR010000004">
    <property type="protein sequence ID" value="KAH9366251.1"/>
    <property type="molecule type" value="Genomic_DNA"/>
</dbReference>
<dbReference type="InterPro" id="IPR045229">
    <property type="entry name" value="TPP_enz"/>
</dbReference>
<comment type="similarity">
    <text evidence="2">Belongs to the TPP enzyme family.</text>
</comment>
<keyword evidence="5" id="KW-1185">Reference proteome</keyword>
<evidence type="ECO:0000313" key="4">
    <source>
        <dbReference type="EMBL" id="KAH9366251.1"/>
    </source>
</evidence>
<dbReference type="GO" id="GO:0003984">
    <property type="term" value="F:acetolactate synthase activity"/>
    <property type="evidence" value="ECO:0007669"/>
    <property type="project" value="TreeGrafter"/>
</dbReference>
<dbReference type="InterPro" id="IPR011766">
    <property type="entry name" value="TPP_enzyme_TPP-bd"/>
</dbReference>
<accession>A0A9J6FU04</accession>
<name>A0A9J6FU04_HAELO</name>
<evidence type="ECO:0000256" key="2">
    <source>
        <dbReference type="ARBA" id="ARBA00007812"/>
    </source>
</evidence>
<dbReference type="AlphaFoldDB" id="A0A9J6FU04"/>
<evidence type="ECO:0000259" key="3">
    <source>
        <dbReference type="Pfam" id="PF02775"/>
    </source>
</evidence>
<dbReference type="PANTHER" id="PTHR18968:SF166">
    <property type="entry name" value="2-HYDROXYACYL-COA LYASE 2"/>
    <property type="match status" value="1"/>
</dbReference>
<dbReference type="VEuPathDB" id="VectorBase:HLOH_050478"/>